<protein>
    <recommendedName>
        <fullName evidence="2">F-box domain-containing protein</fullName>
    </recommendedName>
</protein>
<dbReference type="InterPro" id="IPR036047">
    <property type="entry name" value="F-box-like_dom_sf"/>
</dbReference>
<evidence type="ECO:0000256" key="1">
    <source>
        <dbReference type="SAM" id="SignalP"/>
    </source>
</evidence>
<name>A0A7S3UZG9_9STRA</name>
<dbReference type="AlphaFoldDB" id="A0A7S3UZG9"/>
<evidence type="ECO:0000313" key="3">
    <source>
        <dbReference type="EMBL" id="CAE0441748.1"/>
    </source>
</evidence>
<accession>A0A7S3UZG9</accession>
<feature type="chain" id="PRO_5031388519" description="F-box domain-containing protein" evidence="1">
    <location>
        <begin position="17"/>
        <end position="300"/>
    </location>
</feature>
<proteinExistence type="predicted"/>
<dbReference type="PROSITE" id="PS50181">
    <property type="entry name" value="FBOX"/>
    <property type="match status" value="1"/>
</dbReference>
<keyword evidence="1" id="KW-0732">Signal</keyword>
<dbReference type="Gene3D" id="1.20.1280.50">
    <property type="match status" value="1"/>
</dbReference>
<feature type="signal peptide" evidence="1">
    <location>
        <begin position="1"/>
        <end position="16"/>
    </location>
</feature>
<dbReference type="EMBL" id="HBIN01015635">
    <property type="protein sequence ID" value="CAE0441748.1"/>
    <property type="molecule type" value="Transcribed_RNA"/>
</dbReference>
<feature type="domain" description="F-box" evidence="2">
    <location>
        <begin position="75"/>
        <end position="121"/>
    </location>
</feature>
<reference evidence="3" key="1">
    <citation type="submission" date="2021-01" db="EMBL/GenBank/DDBJ databases">
        <authorList>
            <person name="Corre E."/>
            <person name="Pelletier E."/>
            <person name="Niang G."/>
            <person name="Scheremetjew M."/>
            <person name="Finn R."/>
            <person name="Kale V."/>
            <person name="Holt S."/>
            <person name="Cochrane G."/>
            <person name="Meng A."/>
            <person name="Brown T."/>
            <person name="Cohen L."/>
        </authorList>
    </citation>
    <scope>NUCLEOTIDE SEQUENCE</scope>
    <source>
        <strain evidence="3">GSBS06</strain>
    </source>
</reference>
<dbReference type="InterPro" id="IPR001810">
    <property type="entry name" value="F-box_dom"/>
</dbReference>
<evidence type="ECO:0000259" key="2">
    <source>
        <dbReference type="PROSITE" id="PS50181"/>
    </source>
</evidence>
<gene>
    <name evidence="3" type="ORF">ASTO00021_LOCUS11869</name>
</gene>
<sequence>MSMVRFLVCFFPVTLYFVVREITYPIPDNYSRSLLKFLNDAWRFIGKLLVPAVTKGKAEDFDIYFQPDSRSSGRRLRLDLLTKEIFLSLFGFLDLKSLQTCALVSRDWYILSSADEFWKSHCMKGLRNEYLFGFSNSEEAIIVAENILNKVYQASKLHKKIVYAISNIDIFQWKQFLATTRFCDRYSGSGRSVVIYRDEVKPHHVLNFVRKLGEEKQSEFALEILDKFLSFYTARKNNPAARGFYEGSNSSGNSSNLFTSSSTSKGYIFRNRVACSVREFEEFVAYVPGLTVPALVEFFG</sequence>
<dbReference type="Pfam" id="PF12937">
    <property type="entry name" value="F-box-like"/>
    <property type="match status" value="1"/>
</dbReference>
<dbReference type="SMART" id="SM00256">
    <property type="entry name" value="FBOX"/>
    <property type="match status" value="1"/>
</dbReference>
<dbReference type="SUPFAM" id="SSF81383">
    <property type="entry name" value="F-box domain"/>
    <property type="match status" value="1"/>
</dbReference>
<organism evidence="3">
    <name type="scientific">Aplanochytrium stocchinoi</name>
    <dbReference type="NCBI Taxonomy" id="215587"/>
    <lineage>
        <taxon>Eukaryota</taxon>
        <taxon>Sar</taxon>
        <taxon>Stramenopiles</taxon>
        <taxon>Bigyra</taxon>
        <taxon>Labyrinthulomycetes</taxon>
        <taxon>Thraustochytrida</taxon>
        <taxon>Thraustochytriidae</taxon>
        <taxon>Aplanochytrium</taxon>
    </lineage>
</organism>